<evidence type="ECO:0000313" key="3">
    <source>
        <dbReference type="Proteomes" id="UP000190774"/>
    </source>
</evidence>
<evidence type="ECO:0000313" key="2">
    <source>
        <dbReference type="EMBL" id="SKA96533.1"/>
    </source>
</evidence>
<dbReference type="STRING" id="48467.SAMN02745166_02414"/>
<dbReference type="OrthoDB" id="190314at2"/>
<organism evidence="2 3">
    <name type="scientific">Prosthecobacter debontii</name>
    <dbReference type="NCBI Taxonomy" id="48467"/>
    <lineage>
        <taxon>Bacteria</taxon>
        <taxon>Pseudomonadati</taxon>
        <taxon>Verrucomicrobiota</taxon>
        <taxon>Verrucomicrobiia</taxon>
        <taxon>Verrucomicrobiales</taxon>
        <taxon>Verrucomicrobiaceae</taxon>
        <taxon>Prosthecobacter</taxon>
    </lineage>
</organism>
<proteinExistence type="predicted"/>
<protein>
    <submittedName>
        <fullName evidence="2">Uncharacterized protein</fullName>
    </submittedName>
</protein>
<reference evidence="3" key="1">
    <citation type="submission" date="2017-02" db="EMBL/GenBank/DDBJ databases">
        <authorList>
            <person name="Varghese N."/>
            <person name="Submissions S."/>
        </authorList>
    </citation>
    <scope>NUCLEOTIDE SEQUENCE [LARGE SCALE GENOMIC DNA]</scope>
    <source>
        <strain evidence="3">ATCC 700200</strain>
    </source>
</reference>
<feature type="transmembrane region" description="Helical" evidence="1">
    <location>
        <begin position="174"/>
        <end position="193"/>
    </location>
</feature>
<dbReference type="AlphaFoldDB" id="A0A1T4Y4H3"/>
<feature type="transmembrane region" description="Helical" evidence="1">
    <location>
        <begin position="199"/>
        <end position="218"/>
    </location>
</feature>
<sequence length="353" mass="39858">MTDGQSLLLLFVALYLIESLRWLPARSHVLIGSGKRWRQQRPFHAIEWAGACPSLLGVVPPMEDHWLTLPWQLIPAEAGVEVHGDERRPRLVNWESLQPRVDGKKLILAPGCSVRWLSEDQAREAQQRLVTWKQQTQAQREADFLSLAQESLQQSPLTDGIDQLSRQTKWLKRLGSVIFVWTFMVMVVLYRWLGDGLEILWAAAVLLGLQISQAALFVRQAKAVPHRVWKALAIALLPQHAMRAADLLADLPPTHARWVHPLAARSLIGDEAWQKLARHFWKIARHRPSATADLQCQALEVYFQAQGIAIHELEIVPQQESGTAAYCPNCQAQFQSGATQCLDCGGVELRPFE</sequence>
<evidence type="ECO:0000256" key="1">
    <source>
        <dbReference type="SAM" id="Phobius"/>
    </source>
</evidence>
<dbReference type="RefSeq" id="WP_078813611.1">
    <property type="nucleotide sequence ID" value="NZ_FUYE01000007.1"/>
</dbReference>
<name>A0A1T4Y4H3_9BACT</name>
<gene>
    <name evidence="2" type="ORF">SAMN02745166_02414</name>
</gene>
<accession>A0A1T4Y4H3</accession>
<keyword evidence="3" id="KW-1185">Reference proteome</keyword>
<keyword evidence="1" id="KW-0812">Transmembrane</keyword>
<dbReference type="Proteomes" id="UP000190774">
    <property type="component" value="Unassembled WGS sequence"/>
</dbReference>
<keyword evidence="1" id="KW-1133">Transmembrane helix</keyword>
<dbReference type="EMBL" id="FUYE01000007">
    <property type="protein sequence ID" value="SKA96533.1"/>
    <property type="molecule type" value="Genomic_DNA"/>
</dbReference>
<keyword evidence="1" id="KW-0472">Membrane</keyword>